<keyword evidence="10" id="KW-1185">Reference proteome</keyword>
<keyword evidence="5" id="KW-0272">Extracellular matrix</keyword>
<evidence type="ECO:0000256" key="2">
    <source>
        <dbReference type="ARBA" id="ARBA00005683"/>
    </source>
</evidence>
<organism evidence="9 10">
    <name type="scientific">Desmophyllum pertusum</name>
    <dbReference type="NCBI Taxonomy" id="174260"/>
    <lineage>
        <taxon>Eukaryota</taxon>
        <taxon>Metazoa</taxon>
        <taxon>Cnidaria</taxon>
        <taxon>Anthozoa</taxon>
        <taxon>Hexacorallia</taxon>
        <taxon>Scleractinia</taxon>
        <taxon>Caryophylliina</taxon>
        <taxon>Caryophylliidae</taxon>
        <taxon>Desmophyllum</taxon>
    </lineage>
</organism>
<comment type="subcellular location">
    <subcellularLocation>
        <location evidence="1 8">Secreted</location>
        <location evidence="1 8">Extracellular space</location>
        <location evidence="1 8">Extracellular matrix</location>
    </subcellularLocation>
</comment>
<dbReference type="GO" id="GO:0005109">
    <property type="term" value="F:frizzled binding"/>
    <property type="evidence" value="ECO:0007669"/>
    <property type="project" value="TreeGrafter"/>
</dbReference>
<dbReference type="GO" id="GO:0005125">
    <property type="term" value="F:cytokine activity"/>
    <property type="evidence" value="ECO:0007669"/>
    <property type="project" value="TreeGrafter"/>
</dbReference>
<keyword evidence="9" id="KW-0675">Receptor</keyword>
<dbReference type="AlphaFoldDB" id="A0A9W9ZVN0"/>
<keyword evidence="7" id="KW-1015">Disulfide bond</keyword>
<dbReference type="PANTHER" id="PTHR12027">
    <property type="entry name" value="WNT RELATED"/>
    <property type="match status" value="1"/>
</dbReference>
<dbReference type="Proteomes" id="UP001163046">
    <property type="component" value="Unassembled WGS sequence"/>
</dbReference>
<accession>A0A9W9ZVN0</accession>
<evidence type="ECO:0000256" key="1">
    <source>
        <dbReference type="ARBA" id="ARBA00004498"/>
    </source>
</evidence>
<keyword evidence="6 8" id="KW-0879">Wnt signaling pathway</keyword>
<dbReference type="SMART" id="SM00097">
    <property type="entry name" value="WNT1"/>
    <property type="match status" value="1"/>
</dbReference>
<evidence type="ECO:0000256" key="8">
    <source>
        <dbReference type="RuleBase" id="RU003500"/>
    </source>
</evidence>
<keyword evidence="9" id="KW-0472">Membrane</keyword>
<sequence length="101" mass="11442">MLGDCAELRQNWRSLKSQVQDAVQVVYNRKKRRIRRKEQKRVKITKDTLVFIDRSPNYCNPNPPLGILGTSGRVCNKTSAGGDRCDLLCCGGGYNTQVVRE</sequence>
<evidence type="ECO:0000313" key="9">
    <source>
        <dbReference type="EMBL" id="KAJ7388039.1"/>
    </source>
</evidence>
<dbReference type="GO" id="GO:0005615">
    <property type="term" value="C:extracellular space"/>
    <property type="evidence" value="ECO:0007669"/>
    <property type="project" value="TreeGrafter"/>
</dbReference>
<dbReference type="OrthoDB" id="5945655at2759"/>
<dbReference type="EMBL" id="MU825717">
    <property type="protein sequence ID" value="KAJ7388039.1"/>
    <property type="molecule type" value="Genomic_DNA"/>
</dbReference>
<gene>
    <name evidence="9" type="primary">WNT16_3</name>
    <name evidence="9" type="ORF">OS493_040241</name>
</gene>
<evidence type="ECO:0000256" key="3">
    <source>
        <dbReference type="ARBA" id="ARBA00022473"/>
    </source>
</evidence>
<comment type="caution">
    <text evidence="9">The sequence shown here is derived from an EMBL/GenBank/DDBJ whole genome shotgun (WGS) entry which is preliminary data.</text>
</comment>
<evidence type="ECO:0000256" key="6">
    <source>
        <dbReference type="ARBA" id="ARBA00022687"/>
    </source>
</evidence>
<reference evidence="9" key="1">
    <citation type="submission" date="2023-01" db="EMBL/GenBank/DDBJ databases">
        <title>Genome assembly of the deep-sea coral Lophelia pertusa.</title>
        <authorList>
            <person name="Herrera S."/>
            <person name="Cordes E."/>
        </authorList>
    </citation>
    <scope>NUCLEOTIDE SEQUENCE</scope>
    <source>
        <strain evidence="9">USNM1676648</strain>
        <tissue evidence="9">Polyp</tissue>
    </source>
</reference>
<dbReference type="GO" id="GO:0060070">
    <property type="term" value="P:canonical Wnt signaling pathway"/>
    <property type="evidence" value="ECO:0007669"/>
    <property type="project" value="TreeGrafter"/>
</dbReference>
<keyword evidence="4" id="KW-0964">Secreted</keyword>
<dbReference type="InterPro" id="IPR005817">
    <property type="entry name" value="Wnt"/>
</dbReference>
<comment type="similarity">
    <text evidence="2 8">Belongs to the Wnt family.</text>
</comment>
<dbReference type="GO" id="GO:0045165">
    <property type="term" value="P:cell fate commitment"/>
    <property type="evidence" value="ECO:0007669"/>
    <property type="project" value="TreeGrafter"/>
</dbReference>
<evidence type="ECO:0000256" key="5">
    <source>
        <dbReference type="ARBA" id="ARBA00022530"/>
    </source>
</evidence>
<comment type="function">
    <text evidence="8">Ligand for members of the frizzled family of seven transmembrane receptors.</text>
</comment>
<proteinExistence type="inferred from homology"/>
<protein>
    <recommendedName>
        <fullName evidence="8">Protein Wnt</fullName>
    </recommendedName>
</protein>
<feature type="non-terminal residue" evidence="9">
    <location>
        <position position="101"/>
    </location>
</feature>
<name>A0A9W9ZVN0_9CNID</name>
<evidence type="ECO:0000256" key="4">
    <source>
        <dbReference type="ARBA" id="ARBA00022525"/>
    </source>
</evidence>
<dbReference type="GO" id="GO:0030182">
    <property type="term" value="P:neuron differentiation"/>
    <property type="evidence" value="ECO:0007669"/>
    <property type="project" value="TreeGrafter"/>
</dbReference>
<dbReference type="PANTHER" id="PTHR12027:SF70">
    <property type="entry name" value="PROTEIN WNT-16"/>
    <property type="match status" value="1"/>
</dbReference>
<dbReference type="Pfam" id="PF00110">
    <property type="entry name" value="wnt"/>
    <property type="match status" value="1"/>
</dbReference>
<evidence type="ECO:0000313" key="10">
    <source>
        <dbReference type="Proteomes" id="UP001163046"/>
    </source>
</evidence>
<keyword evidence="9" id="KW-0812">Transmembrane</keyword>
<keyword evidence="3 8" id="KW-0217">Developmental protein</keyword>
<evidence type="ECO:0000256" key="7">
    <source>
        <dbReference type="ARBA" id="ARBA00023157"/>
    </source>
</evidence>